<name>A0A9P8UQN9_9PEZI</name>
<organism evidence="1 2">
    <name type="scientific">Truncatella angustata</name>
    <dbReference type="NCBI Taxonomy" id="152316"/>
    <lineage>
        <taxon>Eukaryota</taxon>
        <taxon>Fungi</taxon>
        <taxon>Dikarya</taxon>
        <taxon>Ascomycota</taxon>
        <taxon>Pezizomycotina</taxon>
        <taxon>Sordariomycetes</taxon>
        <taxon>Xylariomycetidae</taxon>
        <taxon>Amphisphaeriales</taxon>
        <taxon>Sporocadaceae</taxon>
        <taxon>Truncatella</taxon>
    </lineage>
</organism>
<protein>
    <submittedName>
        <fullName evidence="1">Uncharacterized protein</fullName>
    </submittedName>
</protein>
<reference evidence="1" key="1">
    <citation type="journal article" date="2021" name="Nat. Commun.">
        <title>Genetic determinants of endophytism in the Arabidopsis root mycobiome.</title>
        <authorList>
            <person name="Mesny F."/>
            <person name="Miyauchi S."/>
            <person name="Thiergart T."/>
            <person name="Pickel B."/>
            <person name="Atanasova L."/>
            <person name="Karlsson M."/>
            <person name="Huettel B."/>
            <person name="Barry K.W."/>
            <person name="Haridas S."/>
            <person name="Chen C."/>
            <person name="Bauer D."/>
            <person name="Andreopoulos W."/>
            <person name="Pangilinan J."/>
            <person name="LaButti K."/>
            <person name="Riley R."/>
            <person name="Lipzen A."/>
            <person name="Clum A."/>
            <person name="Drula E."/>
            <person name="Henrissat B."/>
            <person name="Kohler A."/>
            <person name="Grigoriev I.V."/>
            <person name="Martin F.M."/>
            <person name="Hacquard S."/>
        </authorList>
    </citation>
    <scope>NUCLEOTIDE SEQUENCE</scope>
    <source>
        <strain evidence="1">MPI-SDFR-AT-0073</strain>
    </source>
</reference>
<dbReference type="AlphaFoldDB" id="A0A9P8UQN9"/>
<feature type="non-terminal residue" evidence="1">
    <location>
        <position position="109"/>
    </location>
</feature>
<comment type="caution">
    <text evidence="1">The sequence shown here is derived from an EMBL/GenBank/DDBJ whole genome shotgun (WGS) entry which is preliminary data.</text>
</comment>
<dbReference type="RefSeq" id="XP_045960665.1">
    <property type="nucleotide sequence ID" value="XM_046101793.1"/>
</dbReference>
<proteinExistence type="predicted"/>
<gene>
    <name evidence="1" type="ORF">BKA67DRAFT_551905</name>
</gene>
<dbReference type="GeneID" id="70130685"/>
<evidence type="ECO:0000313" key="1">
    <source>
        <dbReference type="EMBL" id="KAH6656431.1"/>
    </source>
</evidence>
<evidence type="ECO:0000313" key="2">
    <source>
        <dbReference type="Proteomes" id="UP000758603"/>
    </source>
</evidence>
<keyword evidence="2" id="KW-1185">Reference proteome</keyword>
<accession>A0A9P8UQN9</accession>
<dbReference type="EMBL" id="JAGPXC010000002">
    <property type="protein sequence ID" value="KAH6656431.1"/>
    <property type="molecule type" value="Genomic_DNA"/>
</dbReference>
<dbReference type="Proteomes" id="UP000758603">
    <property type="component" value="Unassembled WGS sequence"/>
</dbReference>
<sequence>MIKVICKSYKNRPCDIDTSTTIVDFIWVTVHQSDPDQVPIHLPGEITRPTRHILGLNPRDNFVVNGILWGMEWLHGKRAHGTLRAWRSWTIREAERKFRSVHKGSVSAM</sequence>